<comment type="caution">
    <text evidence="3">The sequence shown here is derived from an EMBL/GenBank/DDBJ whole genome shotgun (WGS) entry which is preliminary data.</text>
</comment>
<dbReference type="Pfam" id="PF19779">
    <property type="entry name" value="DUF6264"/>
    <property type="match status" value="1"/>
</dbReference>
<feature type="compositionally biased region" description="Basic and acidic residues" evidence="1">
    <location>
        <begin position="32"/>
        <end position="44"/>
    </location>
</feature>
<keyword evidence="2" id="KW-1133">Transmembrane helix</keyword>
<sequence length="334" mass="34627">MSTEYPHSPEDDSAHRADATGDGPEQAQQPEQTDRPEQSHRPESDQSAESTQPVRDARPRPQYGEYAPEGWSWTPPSDEDGSASVAPPSAGEGSATPTAGGAQPARVNGVPHNLGAGAAKPTRGAGKASKRSNRSGQSAAPTPGGTDTSRRETRTGQPEPERATPEQAAAHTPRKYRDDAAPPATRPTAPPAAAPAAPRYEPSAAGAPRVRTGDRVVTIILLAIGAFGAFNMSSSMFNLGPQLSMSASLVGADGATPPGWAGTVGTITGLFVLLVWALNLLFSIQRMRAGKRAFWVPLAAAGIAMVPAIIVLTAAMLQTPEIVEQLTAMQTPPS</sequence>
<evidence type="ECO:0000256" key="1">
    <source>
        <dbReference type="SAM" id="MobiDB-lite"/>
    </source>
</evidence>
<dbReference type="Proteomes" id="UP000668403">
    <property type="component" value="Unassembled WGS sequence"/>
</dbReference>
<accession>A0A939QJ26</accession>
<organism evidence="3 4">
    <name type="scientific">Leucobacter tardus</name>
    <dbReference type="NCBI Taxonomy" id="501483"/>
    <lineage>
        <taxon>Bacteria</taxon>
        <taxon>Bacillati</taxon>
        <taxon>Actinomycetota</taxon>
        <taxon>Actinomycetes</taxon>
        <taxon>Micrococcales</taxon>
        <taxon>Microbacteriaceae</taxon>
        <taxon>Leucobacter</taxon>
    </lineage>
</organism>
<keyword evidence="2" id="KW-0812">Transmembrane</keyword>
<evidence type="ECO:0000313" key="4">
    <source>
        <dbReference type="Proteomes" id="UP000668403"/>
    </source>
</evidence>
<dbReference type="AlphaFoldDB" id="A0A939QJ26"/>
<proteinExistence type="predicted"/>
<keyword evidence="2" id="KW-0472">Membrane</keyword>
<gene>
    <name evidence="3" type="ORF">J4H85_13195</name>
</gene>
<evidence type="ECO:0000313" key="3">
    <source>
        <dbReference type="EMBL" id="MBO2990953.1"/>
    </source>
</evidence>
<feature type="transmembrane region" description="Helical" evidence="2">
    <location>
        <begin position="259"/>
        <end position="282"/>
    </location>
</feature>
<keyword evidence="4" id="KW-1185">Reference proteome</keyword>
<feature type="transmembrane region" description="Helical" evidence="2">
    <location>
        <begin position="216"/>
        <end position="239"/>
    </location>
</feature>
<dbReference type="InterPro" id="IPR046231">
    <property type="entry name" value="DUF6264"/>
</dbReference>
<evidence type="ECO:0000256" key="2">
    <source>
        <dbReference type="SAM" id="Phobius"/>
    </source>
</evidence>
<feature type="compositionally biased region" description="Basic and acidic residues" evidence="1">
    <location>
        <begin position="7"/>
        <end position="19"/>
    </location>
</feature>
<dbReference type="EMBL" id="JAGFBF010000006">
    <property type="protein sequence ID" value="MBO2990953.1"/>
    <property type="molecule type" value="Genomic_DNA"/>
</dbReference>
<feature type="region of interest" description="Disordered" evidence="1">
    <location>
        <begin position="1"/>
        <end position="208"/>
    </location>
</feature>
<feature type="compositionally biased region" description="Pro residues" evidence="1">
    <location>
        <begin position="184"/>
        <end position="193"/>
    </location>
</feature>
<reference evidence="3" key="1">
    <citation type="submission" date="2021-03" db="EMBL/GenBank/DDBJ databases">
        <title>Leucobacter chromiisoli sp. nov., isolated from chromium-containing soil of chemical plant.</title>
        <authorList>
            <person name="Xu Z."/>
        </authorList>
    </citation>
    <scope>NUCLEOTIDE SEQUENCE</scope>
    <source>
        <strain evidence="3">K 70/01</strain>
    </source>
</reference>
<name>A0A939QJ26_9MICO</name>
<feature type="transmembrane region" description="Helical" evidence="2">
    <location>
        <begin position="294"/>
        <end position="317"/>
    </location>
</feature>
<protein>
    <submittedName>
        <fullName evidence="3">Uncharacterized protein</fullName>
    </submittedName>
</protein>
<feature type="compositionally biased region" description="Basic and acidic residues" evidence="1">
    <location>
        <begin position="148"/>
        <end position="164"/>
    </location>
</feature>
<dbReference type="RefSeq" id="WP_208240597.1">
    <property type="nucleotide sequence ID" value="NZ_BAAAQU010000001.1"/>
</dbReference>